<feature type="chain" id="PRO_5047401330" description="Alginate lyase" evidence="1">
    <location>
        <begin position="23"/>
        <end position="274"/>
    </location>
</feature>
<dbReference type="Pfam" id="PF14099">
    <property type="entry name" value="Polysacc_lyase"/>
    <property type="match status" value="1"/>
</dbReference>
<reference evidence="2 3" key="1">
    <citation type="submission" date="2023-03" db="EMBL/GenBank/DDBJ databases">
        <title>Draft genome sequence of the bacteria which degrade cell wall of Tricholomamatutake.</title>
        <authorList>
            <person name="Konishi Y."/>
            <person name="Fukuta Y."/>
            <person name="Shirasaka N."/>
        </authorList>
    </citation>
    <scope>NUCLEOTIDE SEQUENCE [LARGE SCALE GENOMIC DNA]</scope>
    <source>
        <strain evidence="3">mu1</strain>
    </source>
</reference>
<gene>
    <name evidence="2" type="ORF">MU1_13430</name>
</gene>
<dbReference type="InterPro" id="IPR025975">
    <property type="entry name" value="Polysacc_lyase"/>
</dbReference>
<accession>A0ABQ6G7S2</accession>
<dbReference type="EMBL" id="BSSQ01000005">
    <property type="protein sequence ID" value="GLX66999.1"/>
    <property type="molecule type" value="Genomic_DNA"/>
</dbReference>
<sequence length="274" mass="30576">MAIKRKWTLGMLGLVSSVTIFASVASASIIANIDVEGASINSTSWDLTDSGVTFEEKELDRNNMVMPYFSTWTPSGTGSSLKLQANPYTAGEKQRNEYYAARNQPFGEWRYNGFQIGIPSDSALPTNWVVLDQFHQDSYYVSPQGALELANVNGKLTYQFKVRNKDYYNIDGVNGPSGNALTLWSQEVTTDQFNSIVIGFKPDASGNGGVKIWYNGTQVVNWTGYLGFLAGFQGKNFINQYYNSFGMYRGAQNNTMKVYYDNYKWGTTYSDVAP</sequence>
<evidence type="ECO:0008006" key="4">
    <source>
        <dbReference type="Google" id="ProtNLM"/>
    </source>
</evidence>
<protein>
    <recommendedName>
        <fullName evidence="4">Alginate lyase</fullName>
    </recommendedName>
</protein>
<comment type="caution">
    <text evidence="2">The sequence shown here is derived from an EMBL/GenBank/DDBJ whole genome shotgun (WGS) entry which is preliminary data.</text>
</comment>
<keyword evidence="1" id="KW-0732">Signal</keyword>
<dbReference type="Proteomes" id="UP001157114">
    <property type="component" value="Unassembled WGS sequence"/>
</dbReference>
<evidence type="ECO:0000313" key="2">
    <source>
        <dbReference type="EMBL" id="GLX66999.1"/>
    </source>
</evidence>
<evidence type="ECO:0000256" key="1">
    <source>
        <dbReference type="SAM" id="SignalP"/>
    </source>
</evidence>
<dbReference type="RefSeq" id="WP_284237713.1">
    <property type="nucleotide sequence ID" value="NZ_BSSQ01000005.1"/>
</dbReference>
<dbReference type="Gene3D" id="2.60.120.200">
    <property type="match status" value="1"/>
</dbReference>
<keyword evidence="3" id="KW-1185">Reference proteome</keyword>
<proteinExistence type="predicted"/>
<name>A0ABQ6G7S2_9BACL</name>
<feature type="signal peptide" evidence="1">
    <location>
        <begin position="1"/>
        <end position="22"/>
    </location>
</feature>
<organism evidence="2 3">
    <name type="scientific">Paenibacillus glycanilyticus</name>
    <dbReference type="NCBI Taxonomy" id="126569"/>
    <lineage>
        <taxon>Bacteria</taxon>
        <taxon>Bacillati</taxon>
        <taxon>Bacillota</taxon>
        <taxon>Bacilli</taxon>
        <taxon>Bacillales</taxon>
        <taxon>Paenibacillaceae</taxon>
        <taxon>Paenibacillus</taxon>
    </lineage>
</organism>
<evidence type="ECO:0000313" key="3">
    <source>
        <dbReference type="Proteomes" id="UP001157114"/>
    </source>
</evidence>